<proteinExistence type="predicted"/>
<evidence type="ECO:0000256" key="1">
    <source>
        <dbReference type="SAM" id="MobiDB-lite"/>
    </source>
</evidence>
<name>A0A7S2CKF8_9DINO</name>
<gene>
    <name evidence="2" type="ORF">AAND1436_LOCUS18650</name>
</gene>
<reference evidence="2" key="1">
    <citation type="submission" date="2021-01" db="EMBL/GenBank/DDBJ databases">
        <authorList>
            <person name="Corre E."/>
            <person name="Pelletier E."/>
            <person name="Niang G."/>
            <person name="Scheremetjew M."/>
            <person name="Finn R."/>
            <person name="Kale V."/>
            <person name="Holt S."/>
            <person name="Cochrane G."/>
            <person name="Meng A."/>
            <person name="Brown T."/>
            <person name="Cohen L."/>
        </authorList>
    </citation>
    <scope>NUCLEOTIDE SEQUENCE</scope>
    <source>
        <strain evidence="2">CCMP2222</strain>
    </source>
</reference>
<protein>
    <submittedName>
        <fullName evidence="2">Uncharacterized protein</fullName>
    </submittedName>
</protein>
<sequence>MVQEVLKRPHAEVRAQLVTETDLKEAAPWPGLAGMVALFGPTLLATKHRGFLVNSGLRGRHLDTPSAGSRERQASSAVSDAPAASPCRCHPVISLAPPWLYEAGGQ</sequence>
<organism evidence="2">
    <name type="scientific">Alexandrium andersonii</name>
    <dbReference type="NCBI Taxonomy" id="327968"/>
    <lineage>
        <taxon>Eukaryota</taxon>
        <taxon>Sar</taxon>
        <taxon>Alveolata</taxon>
        <taxon>Dinophyceae</taxon>
        <taxon>Gonyaulacales</taxon>
        <taxon>Pyrocystaceae</taxon>
        <taxon>Alexandrium</taxon>
    </lineage>
</organism>
<dbReference type="AlphaFoldDB" id="A0A7S2CKF8"/>
<evidence type="ECO:0000313" key="2">
    <source>
        <dbReference type="EMBL" id="CAD9428013.1"/>
    </source>
</evidence>
<dbReference type="EMBL" id="HBGQ01037857">
    <property type="protein sequence ID" value="CAD9428013.1"/>
    <property type="molecule type" value="Transcribed_RNA"/>
</dbReference>
<feature type="region of interest" description="Disordered" evidence="1">
    <location>
        <begin position="56"/>
        <end position="86"/>
    </location>
</feature>
<accession>A0A7S2CKF8</accession>
<feature type="compositionally biased region" description="Low complexity" evidence="1">
    <location>
        <begin position="74"/>
        <end position="86"/>
    </location>
</feature>